<dbReference type="EMBL" id="JACOIJ010000003">
    <property type="protein sequence ID" value="MBD1428531.1"/>
    <property type="molecule type" value="Genomic_DNA"/>
</dbReference>
<name>A0ABR7YB49_9SPHI</name>
<feature type="region of interest" description="Disordered" evidence="1">
    <location>
        <begin position="1"/>
        <end position="25"/>
    </location>
</feature>
<accession>A0ABR7YB49</accession>
<evidence type="ECO:0000313" key="4">
    <source>
        <dbReference type="Proteomes" id="UP000651271"/>
    </source>
</evidence>
<evidence type="ECO:0000256" key="2">
    <source>
        <dbReference type="SAM" id="Phobius"/>
    </source>
</evidence>
<comment type="caution">
    <text evidence="3">The sequence shown here is derived from an EMBL/GenBank/DDBJ whole genome shotgun (WGS) entry which is preliminary data.</text>
</comment>
<keyword evidence="4" id="KW-1185">Reference proteome</keyword>
<keyword evidence="2" id="KW-1133">Transmembrane helix</keyword>
<dbReference type="Proteomes" id="UP000651271">
    <property type="component" value="Unassembled WGS sequence"/>
</dbReference>
<dbReference type="RefSeq" id="WP_165290713.1">
    <property type="nucleotide sequence ID" value="NZ_JACOIJ010000003.1"/>
</dbReference>
<proteinExistence type="predicted"/>
<reference evidence="3 4" key="1">
    <citation type="submission" date="2020-08" db="EMBL/GenBank/DDBJ databases">
        <title>Sphingobacterium sp. DN04309 isolated from aquaculture water.</title>
        <authorList>
            <person name="Zhang M."/>
        </authorList>
    </citation>
    <scope>NUCLEOTIDE SEQUENCE [LARGE SCALE GENOMIC DNA]</scope>
    <source>
        <strain evidence="3 4">DN04309</strain>
    </source>
</reference>
<evidence type="ECO:0000256" key="1">
    <source>
        <dbReference type="SAM" id="MobiDB-lite"/>
    </source>
</evidence>
<evidence type="ECO:0000313" key="3">
    <source>
        <dbReference type="EMBL" id="MBD1428531.1"/>
    </source>
</evidence>
<organism evidence="3 4">
    <name type="scientific">Sphingobacterium litopenaei</name>
    <dbReference type="NCBI Taxonomy" id="2763500"/>
    <lineage>
        <taxon>Bacteria</taxon>
        <taxon>Pseudomonadati</taxon>
        <taxon>Bacteroidota</taxon>
        <taxon>Sphingobacteriia</taxon>
        <taxon>Sphingobacteriales</taxon>
        <taxon>Sphingobacteriaceae</taxon>
        <taxon>Sphingobacterium</taxon>
    </lineage>
</organism>
<keyword evidence="2" id="KW-0472">Membrane</keyword>
<feature type="compositionally biased region" description="Basic and acidic residues" evidence="1">
    <location>
        <begin position="1"/>
        <end position="15"/>
    </location>
</feature>
<gene>
    <name evidence="3" type="ORF">H8B04_02925</name>
</gene>
<keyword evidence="2" id="KW-0812">Transmembrane</keyword>
<protein>
    <submittedName>
        <fullName evidence="3">Uncharacterized protein</fullName>
    </submittedName>
</protein>
<feature type="transmembrane region" description="Helical" evidence="2">
    <location>
        <begin position="32"/>
        <end position="51"/>
    </location>
</feature>
<sequence length="59" mass="6878">MQEEKNEQKDWEGKVPDVVNEEEGDKPAGKNIILVIIIAIIILAIIYYFFFRDSDNMFS</sequence>